<name>A0AAD7EHK3_9AGAR</name>
<evidence type="ECO:0000313" key="2">
    <source>
        <dbReference type="Proteomes" id="UP001218218"/>
    </source>
</evidence>
<dbReference type="AlphaFoldDB" id="A0AAD7EHK3"/>
<accession>A0AAD7EHK3</accession>
<reference evidence="1" key="1">
    <citation type="submission" date="2023-03" db="EMBL/GenBank/DDBJ databases">
        <title>Massive genome expansion in bonnet fungi (Mycena s.s.) driven by repeated elements and novel gene families across ecological guilds.</title>
        <authorList>
            <consortium name="Lawrence Berkeley National Laboratory"/>
            <person name="Harder C.B."/>
            <person name="Miyauchi S."/>
            <person name="Viragh M."/>
            <person name="Kuo A."/>
            <person name="Thoen E."/>
            <person name="Andreopoulos B."/>
            <person name="Lu D."/>
            <person name="Skrede I."/>
            <person name="Drula E."/>
            <person name="Henrissat B."/>
            <person name="Morin E."/>
            <person name="Kohler A."/>
            <person name="Barry K."/>
            <person name="LaButti K."/>
            <person name="Morin E."/>
            <person name="Salamov A."/>
            <person name="Lipzen A."/>
            <person name="Mereny Z."/>
            <person name="Hegedus B."/>
            <person name="Baldrian P."/>
            <person name="Stursova M."/>
            <person name="Weitz H."/>
            <person name="Taylor A."/>
            <person name="Grigoriev I.V."/>
            <person name="Nagy L.G."/>
            <person name="Martin F."/>
            <person name="Kauserud H."/>
        </authorList>
    </citation>
    <scope>NUCLEOTIDE SEQUENCE</scope>
    <source>
        <strain evidence="1">CBHHK002</strain>
    </source>
</reference>
<feature type="non-terminal residue" evidence="1">
    <location>
        <position position="1"/>
    </location>
</feature>
<dbReference type="Proteomes" id="UP001218218">
    <property type="component" value="Unassembled WGS sequence"/>
</dbReference>
<protein>
    <submittedName>
        <fullName evidence="1">Uncharacterized protein</fullName>
    </submittedName>
</protein>
<proteinExistence type="predicted"/>
<keyword evidence="2" id="KW-1185">Reference proteome</keyword>
<organism evidence="1 2">
    <name type="scientific">Mycena albidolilacea</name>
    <dbReference type="NCBI Taxonomy" id="1033008"/>
    <lineage>
        <taxon>Eukaryota</taxon>
        <taxon>Fungi</taxon>
        <taxon>Dikarya</taxon>
        <taxon>Basidiomycota</taxon>
        <taxon>Agaricomycotina</taxon>
        <taxon>Agaricomycetes</taxon>
        <taxon>Agaricomycetidae</taxon>
        <taxon>Agaricales</taxon>
        <taxon>Marasmiineae</taxon>
        <taxon>Mycenaceae</taxon>
        <taxon>Mycena</taxon>
    </lineage>
</organism>
<gene>
    <name evidence="1" type="ORF">DFH08DRAFT_666636</name>
</gene>
<comment type="caution">
    <text evidence="1">The sequence shown here is derived from an EMBL/GenBank/DDBJ whole genome shotgun (WGS) entry which is preliminary data.</text>
</comment>
<evidence type="ECO:0000313" key="1">
    <source>
        <dbReference type="EMBL" id="KAJ7325851.1"/>
    </source>
</evidence>
<dbReference type="EMBL" id="JARIHO010000043">
    <property type="protein sequence ID" value="KAJ7325851.1"/>
    <property type="molecule type" value="Genomic_DNA"/>
</dbReference>
<sequence>MCDERAVRHFHNELLPDAAIQWLIATDQVTHRCFNAPKVKEMIDITARATEGINPHNRVQTRNAIIKLFHDEMNKLKIRLHV</sequence>